<feature type="transmembrane region" description="Helical" evidence="1">
    <location>
        <begin position="25"/>
        <end position="46"/>
    </location>
</feature>
<evidence type="ECO:0008006" key="4">
    <source>
        <dbReference type="Google" id="ProtNLM"/>
    </source>
</evidence>
<evidence type="ECO:0000313" key="3">
    <source>
        <dbReference type="Proteomes" id="UP001262835"/>
    </source>
</evidence>
<reference evidence="2 3" key="1">
    <citation type="submission" date="2023-08" db="EMBL/GenBank/DDBJ databases">
        <title>Microbacterium aquilitoris sp. nov. and Microbacterium gwkjibeachense sp. nov., isolated from beach.</title>
        <authorList>
            <person name="Lee S.D."/>
            <person name="Yang H."/>
            <person name="Kim I."/>
        </authorList>
    </citation>
    <scope>NUCLEOTIDE SEQUENCE [LARGE SCALE GENOMIC DNA]</scope>
    <source>
        <strain evidence="2 3">KSW-18</strain>
    </source>
</reference>
<protein>
    <recommendedName>
        <fullName evidence="4">SipW-cognate class signal peptide</fullName>
    </recommendedName>
</protein>
<keyword evidence="1" id="KW-0812">Transmembrane</keyword>
<evidence type="ECO:0000313" key="2">
    <source>
        <dbReference type="EMBL" id="MDT3329731.1"/>
    </source>
</evidence>
<proteinExistence type="predicted"/>
<evidence type="ECO:0000256" key="1">
    <source>
        <dbReference type="SAM" id="Phobius"/>
    </source>
</evidence>
<keyword evidence="1" id="KW-1133">Transmembrane helix</keyword>
<dbReference type="Proteomes" id="UP001262835">
    <property type="component" value="Unassembled WGS sequence"/>
</dbReference>
<keyword evidence="1" id="KW-0472">Membrane</keyword>
<sequence length="232" mass="24584">MGETMVAERLEPAPEKKRREPRRRALLIAAIAGGAIAVVVAGWQIAAWTALGAVRIVYDARPVACEGAEVTLDPPGASDEFLSDGGFAGDETFYSPVVGVEPGMTCGVRFFVVNDGWSEVDARAVALPGMQEEFVSLIRPTMVNPNGQMRLADTDDAAVFAIEGMPVPAGDQQSFTVILEANAEDAAGYEQCSGFMPRPPRVTVSALGVERTVASPEDSGIWYSDGARSDCD</sequence>
<organism evidence="2 3">
    <name type="scientific">Microbacterium aquilitoris</name>
    <dbReference type="NCBI Taxonomy" id="3067307"/>
    <lineage>
        <taxon>Bacteria</taxon>
        <taxon>Bacillati</taxon>
        <taxon>Actinomycetota</taxon>
        <taxon>Actinomycetes</taxon>
        <taxon>Micrococcales</taxon>
        <taxon>Microbacteriaceae</taxon>
        <taxon>Microbacterium</taxon>
    </lineage>
</organism>
<dbReference type="EMBL" id="JAUZVT010000001">
    <property type="protein sequence ID" value="MDT3329731.1"/>
    <property type="molecule type" value="Genomic_DNA"/>
</dbReference>
<name>A0ABU3GIL9_9MICO</name>
<comment type="caution">
    <text evidence="2">The sequence shown here is derived from an EMBL/GenBank/DDBJ whole genome shotgun (WGS) entry which is preliminary data.</text>
</comment>
<dbReference type="RefSeq" id="WP_311868893.1">
    <property type="nucleotide sequence ID" value="NZ_JAUZVT010000001.1"/>
</dbReference>
<accession>A0ABU3GIL9</accession>
<keyword evidence="3" id="KW-1185">Reference proteome</keyword>
<gene>
    <name evidence="2" type="ORF">Q9S78_03525</name>
</gene>